<dbReference type="PANTHER" id="PTHR48079">
    <property type="entry name" value="PROTEIN YEEZ"/>
    <property type="match status" value="1"/>
</dbReference>
<accession>A0A0V7ZI77</accession>
<dbReference type="GO" id="GO:0005737">
    <property type="term" value="C:cytoplasm"/>
    <property type="evidence" value="ECO:0007669"/>
    <property type="project" value="TreeGrafter"/>
</dbReference>
<organism evidence="2 3">
    <name type="scientific">Mastigocoleus testarum BC008</name>
    <dbReference type="NCBI Taxonomy" id="371196"/>
    <lineage>
        <taxon>Bacteria</taxon>
        <taxon>Bacillati</taxon>
        <taxon>Cyanobacteriota</taxon>
        <taxon>Cyanophyceae</taxon>
        <taxon>Nostocales</taxon>
        <taxon>Hapalosiphonaceae</taxon>
        <taxon>Mastigocoleus</taxon>
    </lineage>
</organism>
<dbReference type="RefSeq" id="WP_027846128.1">
    <property type="nucleotide sequence ID" value="NZ_LMTZ01000125.1"/>
</dbReference>
<dbReference type="EMBL" id="LMTZ01000125">
    <property type="protein sequence ID" value="KST64282.1"/>
    <property type="molecule type" value="Genomic_DNA"/>
</dbReference>
<dbReference type="InterPro" id="IPR036291">
    <property type="entry name" value="NAD(P)-bd_dom_sf"/>
</dbReference>
<evidence type="ECO:0000313" key="3">
    <source>
        <dbReference type="Proteomes" id="UP000053372"/>
    </source>
</evidence>
<name>A0A0V7ZI77_9CYAN</name>
<reference evidence="2 3" key="1">
    <citation type="journal article" date="2015" name="Genome Announc.">
        <title>Draft Genome of the Euendolithic (true boring) Cyanobacterium Mastigocoleus testarum strain BC008.</title>
        <authorList>
            <person name="Guida B.S."/>
            <person name="Garcia-Pichel F."/>
        </authorList>
    </citation>
    <scope>NUCLEOTIDE SEQUENCE [LARGE SCALE GENOMIC DNA]</scope>
    <source>
        <strain evidence="2 3">BC008</strain>
    </source>
</reference>
<dbReference type="Pfam" id="PF01370">
    <property type="entry name" value="Epimerase"/>
    <property type="match status" value="1"/>
</dbReference>
<protein>
    <submittedName>
        <fullName evidence="2">NAD(P)-dependent oxidoreductase</fullName>
    </submittedName>
</protein>
<dbReference type="GO" id="GO:0004029">
    <property type="term" value="F:aldehyde dehydrogenase (NAD+) activity"/>
    <property type="evidence" value="ECO:0007669"/>
    <property type="project" value="TreeGrafter"/>
</dbReference>
<feature type="domain" description="NAD-dependent epimerase/dehydratase" evidence="1">
    <location>
        <begin position="7"/>
        <end position="215"/>
    </location>
</feature>
<gene>
    <name evidence="2" type="ORF">BC008_16730</name>
</gene>
<dbReference type="SUPFAM" id="SSF51735">
    <property type="entry name" value="NAD(P)-binding Rossmann-fold domains"/>
    <property type="match status" value="1"/>
</dbReference>
<dbReference type="InterPro" id="IPR001509">
    <property type="entry name" value="Epimerase_deHydtase"/>
</dbReference>
<dbReference type="InterPro" id="IPR051783">
    <property type="entry name" value="NAD(P)-dependent_oxidoreduct"/>
</dbReference>
<dbReference type="CDD" id="cd05266">
    <property type="entry name" value="SDR_a4"/>
    <property type="match status" value="1"/>
</dbReference>
<dbReference type="PANTHER" id="PTHR48079:SF6">
    <property type="entry name" value="NAD(P)-BINDING DOMAIN-CONTAINING PROTEIN-RELATED"/>
    <property type="match status" value="1"/>
</dbReference>
<sequence>MNFIIIGCGYVGYALAEHLQQKKTCVVTATTTTPQKISKLQKVAQQALVLKGEDVEGLKSALQNQDTVLLSIARIGSSTYQETYLQTAKNLVRAVKDNPTVKQIIYTSSSSVYGNFGGNIVDEETQIQPTSESGKTLRETEQILLSASNKELSICVLRLAGIYGPNREIRKIYSRFAGKTLPGGGKEPANWIHLDDIVGAIDFASRRRLAGIYNVVDDANLTRREVIEKVCAEHNLEKIKWDSSLESSRSSNARVSNQKLKAAGYKLIHPQIIF</sequence>
<evidence type="ECO:0000313" key="2">
    <source>
        <dbReference type="EMBL" id="KST64282.1"/>
    </source>
</evidence>
<dbReference type="Proteomes" id="UP000053372">
    <property type="component" value="Unassembled WGS sequence"/>
</dbReference>
<dbReference type="AlphaFoldDB" id="A0A0V7ZI77"/>
<keyword evidence="3" id="KW-1185">Reference proteome</keyword>
<proteinExistence type="predicted"/>
<dbReference type="Gene3D" id="3.40.50.720">
    <property type="entry name" value="NAD(P)-binding Rossmann-like Domain"/>
    <property type="match status" value="1"/>
</dbReference>
<comment type="caution">
    <text evidence="2">The sequence shown here is derived from an EMBL/GenBank/DDBJ whole genome shotgun (WGS) entry which is preliminary data.</text>
</comment>
<evidence type="ECO:0000259" key="1">
    <source>
        <dbReference type="Pfam" id="PF01370"/>
    </source>
</evidence>
<dbReference type="OrthoDB" id="9808276at2"/>